<comment type="caution">
    <text evidence="1">The sequence shown here is derived from an EMBL/GenBank/DDBJ whole genome shotgun (WGS) entry which is preliminary data.</text>
</comment>
<dbReference type="RefSeq" id="WP_132861988.1">
    <property type="nucleotide sequence ID" value="NZ_SMGR01000005.1"/>
</dbReference>
<dbReference type="EMBL" id="SMGR01000005">
    <property type="protein sequence ID" value="TCK99374.1"/>
    <property type="molecule type" value="Genomic_DNA"/>
</dbReference>
<proteinExistence type="predicted"/>
<dbReference type="AlphaFoldDB" id="A0A4R1N0Z5"/>
<sequence length="244" mass="27835">MVRTYKPVQKTRRPCTICGRVFTAKRKDARYCGVPCRHRASRYQQDGNHQHRLKGEPDNPPETFAGCSFAEIDRDTAVPVLEQYEWLGDAGRADRFFASFTPDGRVMAVVGFATRWHRHNSDDGTILWCRGCTTPAAHKHAATWTAGRALKALKAEGAKRVIAYSDPLAGERGVVYSATGLTKAGEPHNRFRVRPPKVKWHEHHLCHSDRWLRHGGRNWSVEQARSKGYRVERVPQRQLWAKDL</sequence>
<keyword evidence="2" id="KW-1185">Reference proteome</keyword>
<name>A0A4R1N0Z5_9RHOB</name>
<reference evidence="1 2" key="1">
    <citation type="submission" date="2019-03" db="EMBL/GenBank/DDBJ databases">
        <title>Genomic Encyclopedia of Archaeal and Bacterial Type Strains, Phase II (KMG-II): from individual species to whole genera.</title>
        <authorList>
            <person name="Goeker M."/>
        </authorList>
    </citation>
    <scope>NUCLEOTIDE SEQUENCE [LARGE SCALE GENOMIC DNA]</scope>
    <source>
        <strain evidence="1 2">DSM 26433</strain>
    </source>
</reference>
<gene>
    <name evidence="1" type="ORF">BXY66_3876</name>
</gene>
<dbReference type="InterPro" id="IPR057895">
    <property type="entry name" value="Mom"/>
</dbReference>
<evidence type="ECO:0000313" key="1">
    <source>
        <dbReference type="EMBL" id="TCK99374.1"/>
    </source>
</evidence>
<dbReference type="Pfam" id="PF25680">
    <property type="entry name" value="Mom"/>
    <property type="match status" value="1"/>
</dbReference>
<accession>A0A4R1N0Z5</accession>
<organism evidence="1 2">
    <name type="scientific">Shimia isoporae</name>
    <dbReference type="NCBI Taxonomy" id="647720"/>
    <lineage>
        <taxon>Bacteria</taxon>
        <taxon>Pseudomonadati</taxon>
        <taxon>Pseudomonadota</taxon>
        <taxon>Alphaproteobacteria</taxon>
        <taxon>Rhodobacterales</taxon>
        <taxon>Roseobacteraceae</taxon>
    </lineage>
</organism>
<protein>
    <submittedName>
        <fullName evidence="1">Uncharacterized protein</fullName>
    </submittedName>
</protein>
<dbReference type="OrthoDB" id="6429215at2"/>
<dbReference type="Proteomes" id="UP000295673">
    <property type="component" value="Unassembled WGS sequence"/>
</dbReference>
<evidence type="ECO:0000313" key="2">
    <source>
        <dbReference type="Proteomes" id="UP000295673"/>
    </source>
</evidence>